<protein>
    <recommendedName>
        <fullName evidence="1">Mga helix-turn-helix domain-containing protein</fullName>
    </recommendedName>
</protein>
<dbReference type="AlphaFoldDB" id="R3TYK4"/>
<dbReference type="Pfam" id="PF05043">
    <property type="entry name" value="Mga"/>
    <property type="match status" value="1"/>
</dbReference>
<dbReference type="InterPro" id="IPR036388">
    <property type="entry name" value="WH-like_DNA-bd_sf"/>
</dbReference>
<organism evidence="2 3">
    <name type="scientific">Enterococcus phoeniculicola ATCC BAA-412</name>
    <dbReference type="NCBI Taxonomy" id="1158610"/>
    <lineage>
        <taxon>Bacteria</taxon>
        <taxon>Bacillati</taxon>
        <taxon>Bacillota</taxon>
        <taxon>Bacilli</taxon>
        <taxon>Lactobacillales</taxon>
        <taxon>Enterococcaceae</taxon>
        <taxon>Enterococcus</taxon>
    </lineage>
</organism>
<dbReference type="Gene3D" id="1.10.10.10">
    <property type="entry name" value="Winged helix-like DNA-binding domain superfamily/Winged helix DNA-binding domain"/>
    <property type="match status" value="1"/>
</dbReference>
<name>R3TYK4_9ENTE</name>
<evidence type="ECO:0000313" key="3">
    <source>
        <dbReference type="Proteomes" id="UP000013785"/>
    </source>
</evidence>
<feature type="domain" description="Mga helix-turn-helix" evidence="1">
    <location>
        <begin position="78"/>
        <end position="164"/>
    </location>
</feature>
<keyword evidence="3" id="KW-1185">Reference proteome</keyword>
<accession>R3TYK4</accession>
<dbReference type="eggNOG" id="ENOG5032H7B">
    <property type="taxonomic scope" value="Bacteria"/>
</dbReference>
<dbReference type="InterPro" id="IPR007737">
    <property type="entry name" value="Mga_HTH"/>
</dbReference>
<reference evidence="2 3" key="1">
    <citation type="submission" date="2013-02" db="EMBL/GenBank/DDBJ databases">
        <title>The Genome Sequence of Enterococcus phoeniculicola BAA-412.</title>
        <authorList>
            <consortium name="The Broad Institute Genome Sequencing Platform"/>
            <consortium name="The Broad Institute Genome Sequencing Center for Infectious Disease"/>
            <person name="Earl A.M."/>
            <person name="Gilmore M.S."/>
            <person name="Lebreton F."/>
            <person name="Walker B."/>
            <person name="Young S.K."/>
            <person name="Zeng Q."/>
            <person name="Gargeya S."/>
            <person name="Fitzgerald M."/>
            <person name="Haas B."/>
            <person name="Abouelleil A."/>
            <person name="Alvarado L."/>
            <person name="Arachchi H.M."/>
            <person name="Berlin A.M."/>
            <person name="Chapman S.B."/>
            <person name="Dewar J."/>
            <person name="Goldberg J."/>
            <person name="Griggs A."/>
            <person name="Gujja S."/>
            <person name="Hansen M."/>
            <person name="Howarth C."/>
            <person name="Imamovic A."/>
            <person name="Larimer J."/>
            <person name="McCowan C."/>
            <person name="Murphy C."/>
            <person name="Neiman D."/>
            <person name="Pearson M."/>
            <person name="Priest M."/>
            <person name="Roberts A."/>
            <person name="Saif S."/>
            <person name="Shea T."/>
            <person name="Sisk P."/>
            <person name="Sykes S."/>
            <person name="Wortman J."/>
            <person name="Nusbaum C."/>
            <person name="Birren B."/>
        </authorList>
    </citation>
    <scope>NUCLEOTIDE SEQUENCE [LARGE SCALE GENOMIC DNA]</scope>
    <source>
        <strain evidence="2 3">ATCC BAA-412</strain>
    </source>
</reference>
<dbReference type="HOGENOM" id="CLU_573350_0_0_9"/>
<comment type="caution">
    <text evidence="2">The sequence shown here is derived from an EMBL/GenBank/DDBJ whole genome shotgun (WGS) entry which is preliminary data.</text>
</comment>
<evidence type="ECO:0000259" key="1">
    <source>
        <dbReference type="Pfam" id="PF05043"/>
    </source>
</evidence>
<proteinExistence type="predicted"/>
<sequence>MEVLDAFYFGKKNENKVEICKIMLFLKETEACSLKNLSEQTTVSTVTIRNLIKEINSDLDGNIHIEIQNNLAVLIENNYNIEQIIDFYSLNDMGYKILESLLIKSNINTIPQLAQNLFISVPQVYKVIRSLNKHLLPYHVSIALDEIIHLKGTEATIKNVLYELISLSNKLGENLNMNPEKNLLRRQVNIIFAQYGIIASSSNIMSFANWILTCLNWRYVLKKKNVIITGKKPYDNYPFHLDTEFVEIGTTVLKNLGQNNSNDKEIRDLYLGLTNIVLKFSSPSDALFFQNNFIKWDSSDYKLKNFIDCLNKLIVKKNNQDSTNFPLDSYVLFILNYLSYFFISWKENLELYKYIYGTRPVNYDMVDKLCKKYLDLSDEFTKDVYIKHFCLMIDYYNLHNNDDILMNKRFIYESILGIDTENLMLAKIISLFGTTTNQTNPNIEYIYIVDDIRLIKDSHKKYMLLQDFLNYIKELF</sequence>
<dbReference type="Proteomes" id="UP000013785">
    <property type="component" value="Unassembled WGS sequence"/>
</dbReference>
<evidence type="ECO:0000313" key="2">
    <source>
        <dbReference type="EMBL" id="EOL46253.1"/>
    </source>
</evidence>
<dbReference type="PATRIC" id="fig|1158610.3.peg.1040"/>
<dbReference type="EMBL" id="AJAT01000011">
    <property type="protein sequence ID" value="EOL46253.1"/>
    <property type="molecule type" value="Genomic_DNA"/>
</dbReference>
<gene>
    <name evidence="2" type="ORF">UC3_01059</name>
</gene>